<proteinExistence type="predicted"/>
<evidence type="ECO:0000259" key="1">
    <source>
        <dbReference type="PROSITE" id="PS52045"/>
    </source>
</evidence>
<dbReference type="PANTHER" id="PTHR31589:SF60">
    <property type="entry name" value="NEPROSIN DOMAIN-CONTAINING PROTEIN-RELATED"/>
    <property type="match status" value="1"/>
</dbReference>
<sequence>MYLGSGYYGEVNFISTGLMINPSLFGDGRLWSYGFWKGKGAQGCYNMACPGFVQVSQVVPITKPFDYQPGKPVSLQWAIHQDEQTGNWWITQTSPNVFIGYWPKELFHLMGNGAGLAGVGGVAQASPSGLSPPMGNGQFPQKGPLRSALFRNVDVLNANYVKRRINSFPVDVMLDSTKCYGIRIGKRIRFYTSPLGFFFNFGGPGGISCGV</sequence>
<gene>
    <name evidence="2" type="ORF">V5N11_008077</name>
</gene>
<keyword evidence="3" id="KW-1185">Reference proteome</keyword>
<dbReference type="Proteomes" id="UP001558713">
    <property type="component" value="Unassembled WGS sequence"/>
</dbReference>
<protein>
    <submittedName>
        <fullName evidence="2">Protein neprosin</fullName>
    </submittedName>
</protein>
<dbReference type="InterPro" id="IPR004314">
    <property type="entry name" value="Neprosin"/>
</dbReference>
<dbReference type="AlphaFoldDB" id="A0ABD1APB5"/>
<dbReference type="PANTHER" id="PTHR31589">
    <property type="entry name" value="PROTEIN, PUTATIVE (DUF239)-RELATED-RELATED"/>
    <property type="match status" value="1"/>
</dbReference>
<dbReference type="PROSITE" id="PS52045">
    <property type="entry name" value="NEPROSIN_PEP_CD"/>
    <property type="match status" value="1"/>
</dbReference>
<dbReference type="Pfam" id="PF03080">
    <property type="entry name" value="Neprosin"/>
    <property type="match status" value="1"/>
</dbReference>
<accession>A0ABD1APB5</accession>
<dbReference type="InterPro" id="IPR053168">
    <property type="entry name" value="Glutamic_endopeptidase"/>
</dbReference>
<feature type="domain" description="Neprosin PEP catalytic" evidence="1">
    <location>
        <begin position="1"/>
        <end position="210"/>
    </location>
</feature>
<evidence type="ECO:0000313" key="2">
    <source>
        <dbReference type="EMBL" id="KAL1208601.1"/>
    </source>
</evidence>
<comment type="caution">
    <text evidence="2">The sequence shown here is derived from an EMBL/GenBank/DDBJ whole genome shotgun (WGS) entry which is preliminary data.</text>
</comment>
<name>A0ABD1APB5_CARAN</name>
<organism evidence="2 3">
    <name type="scientific">Cardamine amara subsp. amara</name>
    <dbReference type="NCBI Taxonomy" id="228776"/>
    <lineage>
        <taxon>Eukaryota</taxon>
        <taxon>Viridiplantae</taxon>
        <taxon>Streptophyta</taxon>
        <taxon>Embryophyta</taxon>
        <taxon>Tracheophyta</taxon>
        <taxon>Spermatophyta</taxon>
        <taxon>Magnoliopsida</taxon>
        <taxon>eudicotyledons</taxon>
        <taxon>Gunneridae</taxon>
        <taxon>Pentapetalae</taxon>
        <taxon>rosids</taxon>
        <taxon>malvids</taxon>
        <taxon>Brassicales</taxon>
        <taxon>Brassicaceae</taxon>
        <taxon>Cardamineae</taxon>
        <taxon>Cardamine</taxon>
    </lineage>
</organism>
<dbReference type="EMBL" id="JBANAX010000447">
    <property type="protein sequence ID" value="KAL1208601.1"/>
    <property type="molecule type" value="Genomic_DNA"/>
</dbReference>
<evidence type="ECO:0000313" key="3">
    <source>
        <dbReference type="Proteomes" id="UP001558713"/>
    </source>
</evidence>
<reference evidence="2 3" key="1">
    <citation type="submission" date="2024-04" db="EMBL/GenBank/DDBJ databases">
        <title>Genome assembly C_amara_ONT_v2.</title>
        <authorList>
            <person name="Yant L."/>
            <person name="Moore C."/>
            <person name="Slenker M."/>
        </authorList>
    </citation>
    <scope>NUCLEOTIDE SEQUENCE [LARGE SCALE GENOMIC DNA]</scope>
    <source>
        <tissue evidence="2">Leaf</tissue>
    </source>
</reference>